<dbReference type="Gene3D" id="3.20.20.140">
    <property type="entry name" value="Metal-dependent hydrolases"/>
    <property type="match status" value="1"/>
</dbReference>
<evidence type="ECO:0000313" key="3">
    <source>
        <dbReference type="EMBL" id="MPQ44334.1"/>
    </source>
</evidence>
<name>A0A6I1MMT3_9CLOT</name>
<dbReference type="PANTHER" id="PTHR43794">
    <property type="entry name" value="AMINOHYDROLASE SSNA-RELATED"/>
    <property type="match status" value="1"/>
</dbReference>
<dbReference type="SUPFAM" id="SSF51556">
    <property type="entry name" value="Metallo-dependent hydrolases"/>
    <property type="match status" value="1"/>
</dbReference>
<dbReference type="Gene3D" id="2.30.40.10">
    <property type="entry name" value="Urease, subunit C, domain 1"/>
    <property type="match status" value="1"/>
</dbReference>
<dbReference type="InterPro" id="IPR032466">
    <property type="entry name" value="Metal_Hydrolase"/>
</dbReference>
<accession>A0A6I1MMT3</accession>
<reference evidence="3 4" key="1">
    <citation type="submission" date="2019-10" db="EMBL/GenBank/DDBJ databases">
        <title>The Genome Sequence of Clostridium tarantellae Isolated from Fish Brain.</title>
        <authorList>
            <person name="Bano L."/>
            <person name="Kiel M."/>
            <person name="Sales G."/>
            <person name="Doxey A.C."/>
            <person name="Mansfield M.J."/>
            <person name="Schiavone M."/>
            <person name="Rossetto O."/>
            <person name="Pirazzini M."/>
            <person name="Dobrindt U."/>
            <person name="Montecucco C."/>
        </authorList>
    </citation>
    <scope>NUCLEOTIDE SEQUENCE [LARGE SCALE GENOMIC DNA]</scope>
    <source>
        <strain evidence="3 4">DSM 3997</strain>
    </source>
</reference>
<dbReference type="Pfam" id="PF01979">
    <property type="entry name" value="Amidohydro_1"/>
    <property type="match status" value="1"/>
</dbReference>
<dbReference type="InterPro" id="IPR050287">
    <property type="entry name" value="MTA/SAH_deaminase"/>
</dbReference>
<dbReference type="EMBL" id="WHJC01000196">
    <property type="protein sequence ID" value="MPQ44334.1"/>
    <property type="molecule type" value="Genomic_DNA"/>
</dbReference>
<dbReference type="CDD" id="cd01298">
    <property type="entry name" value="ATZ_TRZ_like"/>
    <property type="match status" value="1"/>
</dbReference>
<proteinExistence type="predicted"/>
<dbReference type="InterPro" id="IPR006680">
    <property type="entry name" value="Amidohydro-rel"/>
</dbReference>
<evidence type="ECO:0000256" key="1">
    <source>
        <dbReference type="ARBA" id="ARBA00022801"/>
    </source>
</evidence>
<dbReference type="InterPro" id="IPR011059">
    <property type="entry name" value="Metal-dep_hydrolase_composite"/>
</dbReference>
<dbReference type="SUPFAM" id="SSF51338">
    <property type="entry name" value="Composite domain of metallo-dependent hydrolases"/>
    <property type="match status" value="1"/>
</dbReference>
<protein>
    <submittedName>
        <fullName evidence="3">Amidohydrolase family protein</fullName>
    </submittedName>
</protein>
<feature type="domain" description="Amidohydrolase-related" evidence="2">
    <location>
        <begin position="57"/>
        <end position="413"/>
    </location>
</feature>
<evidence type="ECO:0000259" key="2">
    <source>
        <dbReference type="Pfam" id="PF01979"/>
    </source>
</evidence>
<organism evidence="3 4">
    <name type="scientific">Clostridium tarantellae</name>
    <dbReference type="NCBI Taxonomy" id="39493"/>
    <lineage>
        <taxon>Bacteria</taxon>
        <taxon>Bacillati</taxon>
        <taxon>Bacillota</taxon>
        <taxon>Clostridia</taxon>
        <taxon>Eubacteriales</taxon>
        <taxon>Clostridiaceae</taxon>
        <taxon>Clostridium</taxon>
    </lineage>
</organism>
<dbReference type="RefSeq" id="WP_152890714.1">
    <property type="nucleotide sequence ID" value="NZ_WHJC01000196.1"/>
</dbReference>
<sequence>MSELYIKNAFLITMNEEREVYEQGAIFIKDNVIKAIGNFDENIVSLEAEVYDAKGKILMPGLVNTHVHLSQQLGRGIADDVDLLTWLRDRVWPYESSFDYEDSLISSTACCIEMIKSGVTTFLESGGQYVDAMVEAVNKTGIRACLAKSVMDEGEGLPKVWQKSMEEELKTQIDLFNKYNDTANGRIKIWFALRTIFNNSDELIIKTKELADNFNTGIHMHIGEIADEVDFAKQRKGLGTVEHLNSLGVLGSNLLAVHTVWLTNRELDLFRLNDVKVSHNPAAAMKVVLGFASIPEMIHKGITVSIGTDGAPSNNRMDMMRDMYLTSLIHKGRTLNPTVIPAEKILEMATINGAKCALLENEIGSLEVGKKADMIILNPNTIHTLPMHNLIGNIVYSMSSENVDSTICDGKWLMKERKVLVIKEEVLLEKVKLQGKKIKEKANIEINTTFKVIKK</sequence>
<dbReference type="Proteomes" id="UP000430345">
    <property type="component" value="Unassembled WGS sequence"/>
</dbReference>
<dbReference type="GO" id="GO:0016810">
    <property type="term" value="F:hydrolase activity, acting on carbon-nitrogen (but not peptide) bonds"/>
    <property type="evidence" value="ECO:0007669"/>
    <property type="project" value="InterPro"/>
</dbReference>
<dbReference type="PANTHER" id="PTHR43794:SF11">
    <property type="entry name" value="AMIDOHYDROLASE-RELATED DOMAIN-CONTAINING PROTEIN"/>
    <property type="match status" value="1"/>
</dbReference>
<evidence type="ECO:0000313" key="4">
    <source>
        <dbReference type="Proteomes" id="UP000430345"/>
    </source>
</evidence>
<keyword evidence="4" id="KW-1185">Reference proteome</keyword>
<dbReference type="OrthoDB" id="9807210at2"/>
<gene>
    <name evidence="3" type="ORF">GBZ86_11245</name>
</gene>
<dbReference type="AlphaFoldDB" id="A0A6I1MMT3"/>
<keyword evidence="1 3" id="KW-0378">Hydrolase</keyword>
<comment type="caution">
    <text evidence="3">The sequence shown here is derived from an EMBL/GenBank/DDBJ whole genome shotgun (WGS) entry which is preliminary data.</text>
</comment>